<evidence type="ECO:0000259" key="12">
    <source>
        <dbReference type="PROSITE" id="PS50929"/>
    </source>
</evidence>
<dbReference type="InterPro" id="IPR011527">
    <property type="entry name" value="ABC1_TM_dom"/>
</dbReference>
<dbReference type="PROSITE" id="PS50929">
    <property type="entry name" value="ABC_TM1F"/>
    <property type="match status" value="1"/>
</dbReference>
<dbReference type="PANTHER" id="PTHR43394:SF1">
    <property type="entry name" value="ATP-BINDING CASSETTE SUB-FAMILY B MEMBER 10, MITOCHONDRIAL"/>
    <property type="match status" value="1"/>
</dbReference>
<proteinExistence type="predicted"/>
<keyword evidence="7" id="KW-0067">ATP-binding</keyword>
<evidence type="ECO:0000256" key="9">
    <source>
        <dbReference type="ARBA" id="ARBA00023136"/>
    </source>
</evidence>
<name>A0A6I4TY10_9SPHN</name>
<organism evidence="14 15">
    <name type="scientific">Croceibacterium xixiisoli</name>
    <dbReference type="NCBI Taxonomy" id="1476466"/>
    <lineage>
        <taxon>Bacteria</taxon>
        <taxon>Pseudomonadati</taxon>
        <taxon>Pseudomonadota</taxon>
        <taxon>Alphaproteobacteria</taxon>
        <taxon>Sphingomonadales</taxon>
        <taxon>Erythrobacteraceae</taxon>
        <taxon>Croceibacterium</taxon>
    </lineage>
</organism>
<dbReference type="Gene3D" id="3.40.50.300">
    <property type="entry name" value="P-loop containing nucleotide triphosphate hydrolases"/>
    <property type="match status" value="1"/>
</dbReference>
<evidence type="ECO:0000256" key="6">
    <source>
        <dbReference type="ARBA" id="ARBA00022801"/>
    </source>
</evidence>
<keyword evidence="5" id="KW-0547">Nucleotide-binding</keyword>
<dbReference type="NCBIfam" id="TIGR03375">
    <property type="entry name" value="type_I_sec_LssB"/>
    <property type="match status" value="1"/>
</dbReference>
<evidence type="ECO:0000259" key="13">
    <source>
        <dbReference type="PROSITE" id="PS50990"/>
    </source>
</evidence>
<dbReference type="CDD" id="cd18587">
    <property type="entry name" value="ABC_6TM_LapB_like"/>
    <property type="match status" value="1"/>
</dbReference>
<dbReference type="Gene3D" id="1.20.1560.10">
    <property type="entry name" value="ABC transporter type 1, transmembrane domain"/>
    <property type="match status" value="1"/>
</dbReference>
<dbReference type="AlphaFoldDB" id="A0A6I4TY10"/>
<keyword evidence="8 10" id="KW-1133">Transmembrane helix</keyword>
<feature type="domain" description="Peptidase C39" evidence="13">
    <location>
        <begin position="10"/>
        <end position="132"/>
    </location>
</feature>
<dbReference type="Gene3D" id="3.90.70.10">
    <property type="entry name" value="Cysteine proteinases"/>
    <property type="match status" value="1"/>
</dbReference>
<dbReference type="SUPFAM" id="SSF90123">
    <property type="entry name" value="ABC transporter transmembrane region"/>
    <property type="match status" value="1"/>
</dbReference>
<feature type="transmembrane region" description="Helical" evidence="10">
    <location>
        <begin position="165"/>
        <end position="190"/>
    </location>
</feature>
<dbReference type="GO" id="GO:0008233">
    <property type="term" value="F:peptidase activity"/>
    <property type="evidence" value="ECO:0007669"/>
    <property type="project" value="InterPro"/>
</dbReference>
<accession>A0A6I4TY10</accession>
<feature type="transmembrane region" description="Helical" evidence="10">
    <location>
        <begin position="274"/>
        <end position="298"/>
    </location>
</feature>
<dbReference type="InterPro" id="IPR003593">
    <property type="entry name" value="AAA+_ATPase"/>
</dbReference>
<dbReference type="OrthoDB" id="5288711at2"/>
<dbReference type="Proteomes" id="UP000469430">
    <property type="component" value="Unassembled WGS sequence"/>
</dbReference>
<dbReference type="InterPro" id="IPR003439">
    <property type="entry name" value="ABC_transporter-like_ATP-bd"/>
</dbReference>
<feature type="transmembrane region" description="Helical" evidence="10">
    <location>
        <begin position="202"/>
        <end position="219"/>
    </location>
</feature>
<keyword evidence="2" id="KW-0813">Transport</keyword>
<evidence type="ECO:0000313" key="14">
    <source>
        <dbReference type="EMBL" id="MXP00907.1"/>
    </source>
</evidence>
<dbReference type="InterPro" id="IPR036640">
    <property type="entry name" value="ABC1_TM_sf"/>
</dbReference>
<dbReference type="GO" id="GO:0015421">
    <property type="term" value="F:ABC-type oligopeptide transporter activity"/>
    <property type="evidence" value="ECO:0007669"/>
    <property type="project" value="TreeGrafter"/>
</dbReference>
<dbReference type="GO" id="GO:0005524">
    <property type="term" value="F:ATP binding"/>
    <property type="evidence" value="ECO:0007669"/>
    <property type="project" value="UniProtKB-KW"/>
</dbReference>
<dbReference type="SUPFAM" id="SSF52540">
    <property type="entry name" value="P-loop containing nucleoside triphosphate hydrolases"/>
    <property type="match status" value="1"/>
</dbReference>
<reference evidence="14 15" key="1">
    <citation type="submission" date="2019-12" db="EMBL/GenBank/DDBJ databases">
        <title>Genomic-based taxomic classification of the family Erythrobacteraceae.</title>
        <authorList>
            <person name="Xu L."/>
        </authorList>
    </citation>
    <scope>NUCLEOTIDE SEQUENCE [LARGE SCALE GENOMIC DNA]</scope>
    <source>
        <strain evidence="14 15">S36</strain>
    </source>
</reference>
<comment type="subcellular location">
    <subcellularLocation>
        <location evidence="1">Cell membrane</location>
        <topology evidence="1">Multi-pass membrane protein</topology>
    </subcellularLocation>
</comment>
<keyword evidence="4 10" id="KW-0812">Transmembrane</keyword>
<gene>
    <name evidence="14" type="ORF">GRI97_18115</name>
</gene>
<dbReference type="EMBL" id="WTYJ01000005">
    <property type="protein sequence ID" value="MXP00907.1"/>
    <property type="molecule type" value="Genomic_DNA"/>
</dbReference>
<dbReference type="RefSeq" id="WP_161392643.1">
    <property type="nucleotide sequence ID" value="NZ_JBHSCP010000001.1"/>
</dbReference>
<keyword evidence="6" id="KW-0378">Hydrolase</keyword>
<dbReference type="InterPro" id="IPR039421">
    <property type="entry name" value="Type_1_exporter"/>
</dbReference>
<feature type="domain" description="ABC transmembrane type-1" evidence="12">
    <location>
        <begin position="168"/>
        <end position="446"/>
    </location>
</feature>
<evidence type="ECO:0000256" key="1">
    <source>
        <dbReference type="ARBA" id="ARBA00004651"/>
    </source>
</evidence>
<dbReference type="Pfam" id="PF00664">
    <property type="entry name" value="ABC_membrane"/>
    <property type="match status" value="1"/>
</dbReference>
<keyword evidence="15" id="KW-1185">Reference proteome</keyword>
<evidence type="ECO:0000259" key="11">
    <source>
        <dbReference type="PROSITE" id="PS50893"/>
    </source>
</evidence>
<evidence type="ECO:0000256" key="2">
    <source>
        <dbReference type="ARBA" id="ARBA00022448"/>
    </source>
</evidence>
<dbReference type="SMART" id="SM00382">
    <property type="entry name" value="AAA"/>
    <property type="match status" value="1"/>
</dbReference>
<evidence type="ECO:0000256" key="3">
    <source>
        <dbReference type="ARBA" id="ARBA00022475"/>
    </source>
</evidence>
<evidence type="ECO:0000256" key="5">
    <source>
        <dbReference type="ARBA" id="ARBA00022741"/>
    </source>
</evidence>
<dbReference type="InterPro" id="IPR027417">
    <property type="entry name" value="P-loop_NTPase"/>
</dbReference>
<comment type="caution">
    <text evidence="14">The sequence shown here is derived from an EMBL/GenBank/DDBJ whole genome shotgun (WGS) entry which is preliminary data.</text>
</comment>
<keyword evidence="3" id="KW-1003">Cell membrane</keyword>
<dbReference type="PANTHER" id="PTHR43394">
    <property type="entry name" value="ATP-DEPENDENT PERMEASE MDL1, MITOCHONDRIAL"/>
    <property type="match status" value="1"/>
</dbReference>
<keyword evidence="9 10" id="KW-0472">Membrane</keyword>
<dbReference type="PROSITE" id="PS50893">
    <property type="entry name" value="ABC_TRANSPORTER_2"/>
    <property type="match status" value="1"/>
</dbReference>
<sequence length="712" mass="79300">MTEPQNLALNSDRPIEQWLDAFNQVARHYRIPISYETARLSAVWDRSEDERKKIISLARRFGLSCNFAAAGDFELAFSRLPVIAELDDALVVISAVSSDDVADVMVMGDDGASNRLSRSDVMARVRRYVIARPARSVTDARVDTYIRPYQEHWLRRILMRDIRHYPNIFLASLIANLLAFGTILFSMQVYDRVVPANSYPTLYILFSGVILAIIFEFILRRLRMTLIDGLGKRADLKLSDLIFGHAIRVRSQDRPASTGSFVAQLRDMEQVRELLTSTSVAAIVDIPFFLVFLLLFFFIAGNLAFIPLAALVFLVIPGLLLQRRLRSYANESMREASLRNAMIMEAVQRLDDVKMLQAEARFEHQWNHVNEVTSESQMKLRRLTNSLTVWTQNIQNGVYATIVFFGAPRVMEGDMTTGALVGASILGSRMLAPLSQVTQIFTRLQHAKIGLKSLDAIMRLPTDTPSDEQRIALPVARGNYALRNAVFRYGDANMPLALHVEQLDIKAGERVALIGRNGAGKSTLLQGLSGLMIPVSGEVLLDNLALHQIDPADVRQAVGLVSQTSGLFFGSIRDNLTLGAPRAGDEEILAALGMVGADEFVRRLPSGLDHPISEGGRGLSGGQVQSLLLARSLIRQPQIVLLDEPTAAMDETSERFFMRQFREWSAGRTVVIATHRMRVLDLVDRIIVMNNGKIVLDDEKGAALETMRKKAA</sequence>
<feature type="domain" description="ABC transporter" evidence="11">
    <location>
        <begin position="480"/>
        <end position="712"/>
    </location>
</feature>
<dbReference type="PROSITE" id="PS50990">
    <property type="entry name" value="PEPTIDASE_C39"/>
    <property type="match status" value="1"/>
</dbReference>
<dbReference type="InterPro" id="IPR005074">
    <property type="entry name" value="Peptidase_C39"/>
</dbReference>
<feature type="transmembrane region" description="Helical" evidence="10">
    <location>
        <begin position="304"/>
        <end position="321"/>
    </location>
</feature>
<dbReference type="GO" id="GO:0005886">
    <property type="term" value="C:plasma membrane"/>
    <property type="evidence" value="ECO:0007669"/>
    <property type="project" value="UniProtKB-SubCell"/>
</dbReference>
<evidence type="ECO:0000256" key="4">
    <source>
        <dbReference type="ARBA" id="ARBA00022692"/>
    </source>
</evidence>
<dbReference type="FunFam" id="3.40.50.300:FF:000299">
    <property type="entry name" value="ABC transporter ATP-binding protein/permease"/>
    <property type="match status" value="1"/>
</dbReference>
<dbReference type="InterPro" id="IPR017750">
    <property type="entry name" value="ATPase_T1SS"/>
</dbReference>
<dbReference type="Pfam" id="PF00005">
    <property type="entry name" value="ABC_tran"/>
    <property type="match status" value="1"/>
</dbReference>
<protein>
    <submittedName>
        <fullName evidence="14">Type I secretion system permease/ATPase</fullName>
    </submittedName>
</protein>
<evidence type="ECO:0000256" key="8">
    <source>
        <dbReference type="ARBA" id="ARBA00022989"/>
    </source>
</evidence>
<evidence type="ECO:0000256" key="7">
    <source>
        <dbReference type="ARBA" id="ARBA00022840"/>
    </source>
</evidence>
<dbReference type="GO" id="GO:0016887">
    <property type="term" value="F:ATP hydrolysis activity"/>
    <property type="evidence" value="ECO:0007669"/>
    <property type="project" value="InterPro"/>
</dbReference>
<evidence type="ECO:0000313" key="15">
    <source>
        <dbReference type="Proteomes" id="UP000469430"/>
    </source>
</evidence>
<dbReference type="GO" id="GO:0006508">
    <property type="term" value="P:proteolysis"/>
    <property type="evidence" value="ECO:0007669"/>
    <property type="project" value="InterPro"/>
</dbReference>
<evidence type="ECO:0000256" key="10">
    <source>
        <dbReference type="SAM" id="Phobius"/>
    </source>
</evidence>